<keyword evidence="1" id="KW-1133">Transmembrane helix</keyword>
<reference evidence="2 3" key="1">
    <citation type="submission" date="2018-08" db="EMBL/GenBank/DDBJ databases">
        <title>A genome reference for cultivated species of the human gut microbiota.</title>
        <authorList>
            <person name="Zou Y."/>
            <person name="Xue W."/>
            <person name="Luo G."/>
        </authorList>
    </citation>
    <scope>NUCLEOTIDE SEQUENCE [LARGE SCALE GENOMIC DNA]</scope>
    <source>
        <strain evidence="2 3">AM27-17</strain>
    </source>
</reference>
<evidence type="ECO:0000313" key="3">
    <source>
        <dbReference type="Proteomes" id="UP000285650"/>
    </source>
</evidence>
<dbReference type="EMBL" id="QSKV01000004">
    <property type="protein sequence ID" value="RHE92951.1"/>
    <property type="molecule type" value="Genomic_DNA"/>
</dbReference>
<dbReference type="Proteomes" id="UP000285650">
    <property type="component" value="Unassembled WGS sequence"/>
</dbReference>
<dbReference type="RefSeq" id="WP_118221491.1">
    <property type="nucleotide sequence ID" value="NZ_JADNIJ010000002.1"/>
</dbReference>
<keyword evidence="1" id="KW-0472">Membrane</keyword>
<gene>
    <name evidence="2" type="ORF">DW712_07420</name>
</gene>
<dbReference type="InterPro" id="IPR025316">
    <property type="entry name" value="DUF4221"/>
</dbReference>
<keyword evidence="1" id="KW-0812">Transmembrane</keyword>
<accession>A0A414LE96</accession>
<organism evidence="2 3">
    <name type="scientific">Bacteroides intestinalis</name>
    <dbReference type="NCBI Taxonomy" id="329854"/>
    <lineage>
        <taxon>Bacteria</taxon>
        <taxon>Pseudomonadati</taxon>
        <taxon>Bacteroidota</taxon>
        <taxon>Bacteroidia</taxon>
        <taxon>Bacteroidales</taxon>
        <taxon>Bacteroidaceae</taxon>
        <taxon>Bacteroides</taxon>
    </lineage>
</organism>
<evidence type="ECO:0000313" key="2">
    <source>
        <dbReference type="EMBL" id="RHE92951.1"/>
    </source>
</evidence>
<protein>
    <submittedName>
        <fullName evidence="2">DUF4221 domain-containing protein</fullName>
    </submittedName>
</protein>
<evidence type="ECO:0000256" key="1">
    <source>
        <dbReference type="SAM" id="Phobius"/>
    </source>
</evidence>
<comment type="caution">
    <text evidence="2">The sequence shown here is derived from an EMBL/GenBank/DDBJ whole genome shotgun (WGS) entry which is preliminary data.</text>
</comment>
<proteinExistence type="predicted"/>
<dbReference type="AlphaFoldDB" id="A0A414LE96"/>
<sequence>MLLVIAADRMKVSFYMIISICLLLVSCSGNKKQTMQKSMHEIKLDIEEVLCPVSEVLNLKSYHLSSAFHNDSLNLLYGYNYKSHALDCIDMLHHTISEIVLSDQGESAIMHRVCGLFVQAPDSIWLYDDTQRIFLLNSVGQVLKVINLQNELKEGEQVLINSNHAMSTARLYYDKGHNSLLYGVKDFSSSPISFKVRETFLSDTISSMDYPLQASVVIPDVGEGDYANMSDPNINFTEQKIMYNYPVESHIYVMDRDSKKTEVINADSRNTKNVAGKCESKQDYSKWERHGIENPHFYDVMYLPVSDMYARLHLGEEEFDATRDLLELESSRSLYLTLFDKDFILMDEKKLPSHRYSYFTGWGAISDGIVIYVDNILDKNEKTEELAFDIIRLKQNKE</sequence>
<name>A0A414LE96_9BACE</name>
<feature type="transmembrane region" description="Helical" evidence="1">
    <location>
        <begin position="12"/>
        <end position="29"/>
    </location>
</feature>
<dbReference type="Pfam" id="PF13970">
    <property type="entry name" value="DUF4221"/>
    <property type="match status" value="1"/>
</dbReference>